<keyword evidence="4" id="KW-0862">Zinc</keyword>
<evidence type="ECO:0000313" key="8">
    <source>
        <dbReference type="EMBL" id="MFD2469061.1"/>
    </source>
</evidence>
<comment type="caution">
    <text evidence="8">The sequence shown here is derived from an EMBL/GenBank/DDBJ whole genome shotgun (WGS) entry which is preliminary data.</text>
</comment>
<feature type="transmembrane region" description="Helical" evidence="6">
    <location>
        <begin position="15"/>
        <end position="34"/>
    </location>
</feature>
<evidence type="ECO:0000259" key="7">
    <source>
        <dbReference type="Pfam" id="PF00107"/>
    </source>
</evidence>
<proteinExistence type="inferred from homology"/>
<feature type="transmembrane region" description="Helical" evidence="6">
    <location>
        <begin position="46"/>
        <end position="71"/>
    </location>
</feature>
<comment type="cofactor">
    <cofactor evidence="1">
        <name>Zn(2+)</name>
        <dbReference type="ChEBI" id="CHEBI:29105"/>
    </cofactor>
</comment>
<dbReference type="Proteomes" id="UP001597483">
    <property type="component" value="Unassembled WGS sequence"/>
</dbReference>
<organism evidence="8 9">
    <name type="scientific">Amycolatopsis silviterrae</name>
    <dbReference type="NCBI Taxonomy" id="1656914"/>
    <lineage>
        <taxon>Bacteria</taxon>
        <taxon>Bacillati</taxon>
        <taxon>Actinomycetota</taxon>
        <taxon>Actinomycetes</taxon>
        <taxon>Pseudonocardiales</taxon>
        <taxon>Pseudonocardiaceae</taxon>
        <taxon>Amycolatopsis</taxon>
    </lineage>
</organism>
<evidence type="ECO:0000256" key="6">
    <source>
        <dbReference type="SAM" id="Phobius"/>
    </source>
</evidence>
<dbReference type="Gene3D" id="3.90.180.10">
    <property type="entry name" value="Medium-chain alcohol dehydrogenases, catalytic domain"/>
    <property type="match status" value="1"/>
</dbReference>
<accession>A0ABW5H778</accession>
<comment type="similarity">
    <text evidence="2">Belongs to the zinc-containing alcohol dehydrogenase family.</text>
</comment>
<keyword evidence="9" id="KW-1185">Reference proteome</keyword>
<reference evidence="9" key="1">
    <citation type="journal article" date="2019" name="Int. J. Syst. Evol. Microbiol.">
        <title>The Global Catalogue of Microorganisms (GCM) 10K type strain sequencing project: providing services to taxonomists for standard genome sequencing and annotation.</title>
        <authorList>
            <consortium name="The Broad Institute Genomics Platform"/>
            <consortium name="The Broad Institute Genome Sequencing Center for Infectious Disease"/>
            <person name="Wu L."/>
            <person name="Ma J."/>
        </authorList>
    </citation>
    <scope>NUCLEOTIDE SEQUENCE [LARGE SCALE GENOMIC DNA]</scope>
    <source>
        <strain evidence="9">CGMCC 4.7641</strain>
    </source>
</reference>
<protein>
    <submittedName>
        <fullName evidence="8">Zinc-binding dehydrogenase</fullName>
    </submittedName>
</protein>
<keyword evidence="6" id="KW-0472">Membrane</keyword>
<evidence type="ECO:0000256" key="3">
    <source>
        <dbReference type="ARBA" id="ARBA00022723"/>
    </source>
</evidence>
<gene>
    <name evidence="8" type="ORF">ACFSVL_16865</name>
</gene>
<dbReference type="EMBL" id="JBHUKS010000011">
    <property type="protein sequence ID" value="MFD2469061.1"/>
    <property type="molecule type" value="Genomic_DNA"/>
</dbReference>
<dbReference type="InterPro" id="IPR013149">
    <property type="entry name" value="ADH-like_C"/>
</dbReference>
<dbReference type="Gene3D" id="3.40.50.720">
    <property type="entry name" value="NAD(P)-binding Rossmann-like Domain"/>
    <property type="match status" value="1"/>
</dbReference>
<sequence length="219" mass="21948">MVGEEMLIPVPDGDFDASLALLACAVVTGTGAVWRGARVRPGETVLVVGCGGAGLAVVQAAVLAGAARVIAADVNPAKLHEARVAGARDAVDAGDSLSDAVGRLTSRGDHAFDVTGAAGIAADAMAATKPGGTTVLVGSPVSAEIGVPSALLFGGRVLRGCVGGNANPAADLPNLIELVRTGRFSLDPLVSERVPIEEVNEALARQQARAVNRSLIVFD</sequence>
<dbReference type="SUPFAM" id="SSF51735">
    <property type="entry name" value="NAD(P)-binding Rossmann-fold domains"/>
    <property type="match status" value="1"/>
</dbReference>
<dbReference type="InterPro" id="IPR036291">
    <property type="entry name" value="NAD(P)-bd_dom_sf"/>
</dbReference>
<evidence type="ECO:0000256" key="1">
    <source>
        <dbReference type="ARBA" id="ARBA00001947"/>
    </source>
</evidence>
<dbReference type="PANTHER" id="PTHR43350:SF21">
    <property type="entry name" value="S-NITROSOMYCOTHIOL REDUCTASE MSCR"/>
    <property type="match status" value="1"/>
</dbReference>
<evidence type="ECO:0000256" key="2">
    <source>
        <dbReference type="ARBA" id="ARBA00008072"/>
    </source>
</evidence>
<evidence type="ECO:0000256" key="4">
    <source>
        <dbReference type="ARBA" id="ARBA00022833"/>
    </source>
</evidence>
<keyword evidence="5" id="KW-0560">Oxidoreductase</keyword>
<dbReference type="RefSeq" id="WP_378305153.1">
    <property type="nucleotide sequence ID" value="NZ_JBHUKS010000011.1"/>
</dbReference>
<keyword evidence="6" id="KW-1133">Transmembrane helix</keyword>
<name>A0ABW5H778_9PSEU</name>
<keyword evidence="3" id="KW-0479">Metal-binding</keyword>
<evidence type="ECO:0000256" key="5">
    <source>
        <dbReference type="ARBA" id="ARBA00023002"/>
    </source>
</evidence>
<keyword evidence="6" id="KW-0812">Transmembrane</keyword>
<dbReference type="Pfam" id="PF00107">
    <property type="entry name" value="ADH_zinc_N"/>
    <property type="match status" value="1"/>
</dbReference>
<dbReference type="PANTHER" id="PTHR43350">
    <property type="entry name" value="NAD-DEPENDENT ALCOHOL DEHYDROGENASE"/>
    <property type="match status" value="1"/>
</dbReference>
<evidence type="ECO:0000313" key="9">
    <source>
        <dbReference type="Proteomes" id="UP001597483"/>
    </source>
</evidence>
<feature type="domain" description="Alcohol dehydrogenase-like C-terminal" evidence="7">
    <location>
        <begin position="53"/>
        <end position="179"/>
    </location>
</feature>